<name>A0A816KDL8_BRANA</name>
<sequence>MFLFVCFASKLYHFELLVLDRFCWDFCLTVVWFVF</sequence>
<dbReference type="EMBL" id="HG994366">
    <property type="protein sequence ID" value="CAF1919345.1"/>
    <property type="molecule type" value="Genomic_DNA"/>
</dbReference>
<accession>A0A816KDL8</accession>
<proteinExistence type="predicted"/>
<protein>
    <submittedName>
        <fullName evidence="1">(rape) hypothetical protein</fullName>
    </submittedName>
</protein>
<organism evidence="1">
    <name type="scientific">Brassica napus</name>
    <name type="common">Rape</name>
    <dbReference type="NCBI Taxonomy" id="3708"/>
    <lineage>
        <taxon>Eukaryota</taxon>
        <taxon>Viridiplantae</taxon>
        <taxon>Streptophyta</taxon>
        <taxon>Embryophyta</taxon>
        <taxon>Tracheophyta</taxon>
        <taxon>Spermatophyta</taxon>
        <taxon>Magnoliopsida</taxon>
        <taxon>eudicotyledons</taxon>
        <taxon>Gunneridae</taxon>
        <taxon>Pentapetalae</taxon>
        <taxon>rosids</taxon>
        <taxon>malvids</taxon>
        <taxon>Brassicales</taxon>
        <taxon>Brassicaceae</taxon>
        <taxon>Brassiceae</taxon>
        <taxon>Brassica</taxon>
    </lineage>
</organism>
<gene>
    <name evidence="1" type="ORF">DARMORV10_C02P46350.1</name>
</gene>
<dbReference type="AlphaFoldDB" id="A0A816KDL8"/>
<reference evidence="1" key="1">
    <citation type="submission" date="2021-01" db="EMBL/GenBank/DDBJ databases">
        <authorList>
            <consortium name="Genoscope - CEA"/>
            <person name="William W."/>
        </authorList>
    </citation>
    <scope>NUCLEOTIDE SEQUENCE</scope>
</reference>
<evidence type="ECO:0000313" key="1">
    <source>
        <dbReference type="EMBL" id="CAF1919345.1"/>
    </source>
</evidence>
<dbReference type="Proteomes" id="UP001295469">
    <property type="component" value="Chromosome C02"/>
</dbReference>